<gene>
    <name evidence="1" type="ORF">AFUS01_LOCUS42734</name>
</gene>
<sequence length="119" mass="12521">KSSKLIKVVDKIKNGFGLFKSKKVIASPDLIAKAAGDKLSKSPNSHIPKKTTKTTAQQFNKGLQRVNTVLLGKNLIRSAVAGDVEGMALMGGLMAGDKIFEKIGDKITSAGAKRGATLL</sequence>
<proteinExistence type="predicted"/>
<dbReference type="AlphaFoldDB" id="A0A8J2LDD4"/>
<dbReference type="EMBL" id="CAJVCH010568411">
    <property type="protein sequence ID" value="CAG7833088.1"/>
    <property type="molecule type" value="Genomic_DNA"/>
</dbReference>
<reference evidence="1" key="1">
    <citation type="submission" date="2021-06" db="EMBL/GenBank/DDBJ databases">
        <authorList>
            <person name="Hodson N. C."/>
            <person name="Mongue J. A."/>
            <person name="Jaron S. K."/>
        </authorList>
    </citation>
    <scope>NUCLEOTIDE SEQUENCE</scope>
</reference>
<evidence type="ECO:0000313" key="2">
    <source>
        <dbReference type="Proteomes" id="UP000708208"/>
    </source>
</evidence>
<name>A0A8J2LDD4_9HEXA</name>
<dbReference type="Proteomes" id="UP000708208">
    <property type="component" value="Unassembled WGS sequence"/>
</dbReference>
<protein>
    <submittedName>
        <fullName evidence="1">Uncharacterized protein</fullName>
    </submittedName>
</protein>
<organism evidence="1 2">
    <name type="scientific">Allacma fusca</name>
    <dbReference type="NCBI Taxonomy" id="39272"/>
    <lineage>
        <taxon>Eukaryota</taxon>
        <taxon>Metazoa</taxon>
        <taxon>Ecdysozoa</taxon>
        <taxon>Arthropoda</taxon>
        <taxon>Hexapoda</taxon>
        <taxon>Collembola</taxon>
        <taxon>Symphypleona</taxon>
        <taxon>Sminthuridae</taxon>
        <taxon>Allacma</taxon>
    </lineage>
</organism>
<keyword evidence="2" id="KW-1185">Reference proteome</keyword>
<evidence type="ECO:0000313" key="1">
    <source>
        <dbReference type="EMBL" id="CAG7833088.1"/>
    </source>
</evidence>
<accession>A0A8J2LDD4</accession>
<feature type="non-terminal residue" evidence="1">
    <location>
        <position position="119"/>
    </location>
</feature>
<comment type="caution">
    <text evidence="1">The sequence shown here is derived from an EMBL/GenBank/DDBJ whole genome shotgun (WGS) entry which is preliminary data.</text>
</comment>
<feature type="non-terminal residue" evidence="1">
    <location>
        <position position="1"/>
    </location>
</feature>